<keyword evidence="4" id="KW-0812">Transmembrane</keyword>
<sequence length="203" mass="23329">MFFKYLRTWWVHPLLVFVALLLDGSIAFQGAEVLYKMPMAASPYLVILAIIMPLLSGTQDQLSTWNMYGTAFIAGLIYDIYYTGYVGVSMIGFPLMVWLASSIQQYFTTSFLWGLSTWFLTLSAYLIFDYLAFGVINVADMSGENFILFHMFPSLILNIMLYVIFFSLLNWLYNGSRIPDIASYDVASKQLDGRMPLRRRSQR</sequence>
<gene>
    <name evidence="8" type="ORF">DFP99_0510</name>
</gene>
<keyword evidence="6" id="KW-1133">Transmembrane helix</keyword>
<keyword evidence="5" id="KW-0133">Cell shape</keyword>
<accession>A0A288Q8P4</accession>
<dbReference type="InterPro" id="IPR007227">
    <property type="entry name" value="Cell_shape_determining_MreD"/>
</dbReference>
<keyword evidence="7" id="KW-0472">Membrane</keyword>
<evidence type="ECO:0000256" key="3">
    <source>
        <dbReference type="ARBA" id="ARBA00022475"/>
    </source>
</evidence>
<dbReference type="GO" id="GO:0008360">
    <property type="term" value="P:regulation of cell shape"/>
    <property type="evidence" value="ECO:0007669"/>
    <property type="project" value="UniProtKB-KW"/>
</dbReference>
<dbReference type="Pfam" id="PF04093">
    <property type="entry name" value="MreD"/>
    <property type="match status" value="1"/>
</dbReference>
<dbReference type="AlphaFoldDB" id="A0A288Q8P4"/>
<organism evidence="8 9">
    <name type="scientific">Weissella soli</name>
    <dbReference type="NCBI Taxonomy" id="155866"/>
    <lineage>
        <taxon>Bacteria</taxon>
        <taxon>Bacillati</taxon>
        <taxon>Bacillota</taxon>
        <taxon>Bacilli</taxon>
        <taxon>Lactobacillales</taxon>
        <taxon>Lactobacillaceae</taxon>
        <taxon>Weissella</taxon>
    </lineage>
</organism>
<keyword evidence="9" id="KW-1185">Reference proteome</keyword>
<evidence type="ECO:0000256" key="4">
    <source>
        <dbReference type="ARBA" id="ARBA00022692"/>
    </source>
</evidence>
<evidence type="ECO:0000313" key="8">
    <source>
        <dbReference type="EMBL" id="RDL12082.1"/>
    </source>
</evidence>
<evidence type="ECO:0000256" key="7">
    <source>
        <dbReference type="ARBA" id="ARBA00023136"/>
    </source>
</evidence>
<dbReference type="EMBL" id="QRAS01000001">
    <property type="protein sequence ID" value="RDL12082.1"/>
    <property type="molecule type" value="Genomic_DNA"/>
</dbReference>
<comment type="subcellular location">
    <subcellularLocation>
        <location evidence="1">Cell membrane</location>
        <topology evidence="1">Multi-pass membrane protein</topology>
    </subcellularLocation>
</comment>
<proteinExistence type="inferred from homology"/>
<evidence type="ECO:0000256" key="6">
    <source>
        <dbReference type="ARBA" id="ARBA00022989"/>
    </source>
</evidence>
<dbReference type="GO" id="GO:0005886">
    <property type="term" value="C:plasma membrane"/>
    <property type="evidence" value="ECO:0007669"/>
    <property type="project" value="UniProtKB-SubCell"/>
</dbReference>
<name>A0A288Q8P4_9LACO</name>
<evidence type="ECO:0000313" key="9">
    <source>
        <dbReference type="Proteomes" id="UP000254912"/>
    </source>
</evidence>
<comment type="similarity">
    <text evidence="2">Belongs to the MreD family.</text>
</comment>
<dbReference type="GeneID" id="94546079"/>
<evidence type="ECO:0000256" key="1">
    <source>
        <dbReference type="ARBA" id="ARBA00004651"/>
    </source>
</evidence>
<dbReference type="RefSeq" id="WP_070230138.1">
    <property type="nucleotide sequence ID" value="NZ_BJYO01000002.1"/>
</dbReference>
<dbReference type="KEGG" id="wso:WSWS_00881"/>
<dbReference type="Proteomes" id="UP000254912">
    <property type="component" value="Unassembled WGS sequence"/>
</dbReference>
<comment type="caution">
    <text evidence="8">The sequence shown here is derived from an EMBL/GenBank/DDBJ whole genome shotgun (WGS) entry which is preliminary data.</text>
</comment>
<reference evidence="8 9" key="1">
    <citation type="submission" date="2018-07" db="EMBL/GenBank/DDBJ databases">
        <title>Genomic Encyclopedia of Type Strains, Phase III (KMG-III): the genomes of soil and plant-associated and newly described type strains.</title>
        <authorList>
            <person name="Whitman W."/>
        </authorList>
    </citation>
    <scope>NUCLEOTIDE SEQUENCE [LARGE SCALE GENOMIC DNA]</scope>
    <source>
        <strain evidence="8 9">CECT 7031</strain>
    </source>
</reference>
<protein>
    <submittedName>
        <fullName evidence="8">Rod shape-determining protein MreD</fullName>
    </submittedName>
</protein>
<evidence type="ECO:0000256" key="5">
    <source>
        <dbReference type="ARBA" id="ARBA00022960"/>
    </source>
</evidence>
<keyword evidence="3" id="KW-1003">Cell membrane</keyword>
<evidence type="ECO:0000256" key="2">
    <source>
        <dbReference type="ARBA" id="ARBA00007776"/>
    </source>
</evidence>
<dbReference type="NCBIfam" id="TIGR03426">
    <property type="entry name" value="shape_MreD"/>
    <property type="match status" value="1"/>
</dbReference>